<evidence type="ECO:0000313" key="2">
    <source>
        <dbReference type="Proteomes" id="UP000712600"/>
    </source>
</evidence>
<comment type="caution">
    <text evidence="1">The sequence shown here is derived from an EMBL/GenBank/DDBJ whole genome shotgun (WGS) entry which is preliminary data.</text>
</comment>
<accession>A0A8S9PS16</accession>
<dbReference type="EMBL" id="QGKX02001347">
    <property type="protein sequence ID" value="KAF3522660.1"/>
    <property type="molecule type" value="Genomic_DNA"/>
</dbReference>
<reference evidence="1" key="1">
    <citation type="submission" date="2019-12" db="EMBL/GenBank/DDBJ databases">
        <title>Genome sequencing and annotation of Brassica cretica.</title>
        <authorList>
            <person name="Studholme D.J."/>
            <person name="Sarris P."/>
        </authorList>
    </citation>
    <scope>NUCLEOTIDE SEQUENCE</scope>
    <source>
        <strain evidence="1">PFS-109/04</strain>
        <tissue evidence="1">Leaf</tissue>
    </source>
</reference>
<organism evidence="1 2">
    <name type="scientific">Brassica cretica</name>
    <name type="common">Mustard</name>
    <dbReference type="NCBI Taxonomy" id="69181"/>
    <lineage>
        <taxon>Eukaryota</taxon>
        <taxon>Viridiplantae</taxon>
        <taxon>Streptophyta</taxon>
        <taxon>Embryophyta</taxon>
        <taxon>Tracheophyta</taxon>
        <taxon>Spermatophyta</taxon>
        <taxon>Magnoliopsida</taxon>
        <taxon>eudicotyledons</taxon>
        <taxon>Gunneridae</taxon>
        <taxon>Pentapetalae</taxon>
        <taxon>rosids</taxon>
        <taxon>malvids</taxon>
        <taxon>Brassicales</taxon>
        <taxon>Brassicaceae</taxon>
        <taxon>Brassiceae</taxon>
        <taxon>Brassica</taxon>
    </lineage>
</organism>
<dbReference type="Proteomes" id="UP000712600">
    <property type="component" value="Unassembled WGS sequence"/>
</dbReference>
<name>A0A8S9PS16_BRACR</name>
<evidence type="ECO:0000313" key="1">
    <source>
        <dbReference type="EMBL" id="KAF3522660.1"/>
    </source>
</evidence>
<sequence>MASRRRNERARGLEDWRAFGAWKDSGLIPRQVNVESLSLNGGTGAHKAGVCQLDWLRRGAWL</sequence>
<protein>
    <submittedName>
        <fullName evidence="1">Uncharacterized protein</fullName>
    </submittedName>
</protein>
<dbReference type="AlphaFoldDB" id="A0A8S9PS16"/>
<proteinExistence type="predicted"/>
<gene>
    <name evidence="1" type="ORF">F2Q69_00046299</name>
</gene>